<organism evidence="1 2">
    <name type="scientific">Rubellimicrobium rubrum</name>
    <dbReference type="NCBI Taxonomy" id="2585369"/>
    <lineage>
        <taxon>Bacteria</taxon>
        <taxon>Pseudomonadati</taxon>
        <taxon>Pseudomonadota</taxon>
        <taxon>Alphaproteobacteria</taxon>
        <taxon>Rhodobacterales</taxon>
        <taxon>Roseobacteraceae</taxon>
        <taxon>Rubellimicrobium</taxon>
    </lineage>
</organism>
<comment type="caution">
    <text evidence="1">The sequence shown here is derived from an EMBL/GenBank/DDBJ whole genome shotgun (WGS) entry which is preliminary data.</text>
</comment>
<evidence type="ECO:0000313" key="2">
    <source>
        <dbReference type="Proteomes" id="UP000305887"/>
    </source>
</evidence>
<keyword evidence="2" id="KW-1185">Reference proteome</keyword>
<name>A0A5C4MLA0_9RHOB</name>
<dbReference type="RefSeq" id="WP_139078953.1">
    <property type="nucleotide sequence ID" value="NZ_VDFU01000048.1"/>
</dbReference>
<evidence type="ECO:0000313" key="1">
    <source>
        <dbReference type="EMBL" id="TNC45273.1"/>
    </source>
</evidence>
<dbReference type="AlphaFoldDB" id="A0A5C4MLA0"/>
<accession>A0A5C4MLA0</accession>
<gene>
    <name evidence="1" type="ORF">FHG66_20200</name>
</gene>
<sequence length="87" mass="9708">MLSVTVKSTGFDGNVSFDLSVEEAEAILDAETADEVLIGTNGERVSVDTSESVTWHERRANGTYRTWPMDRADLMKKLEKELAQDKD</sequence>
<dbReference type="EMBL" id="VDFU01000048">
    <property type="protein sequence ID" value="TNC45273.1"/>
    <property type="molecule type" value="Genomic_DNA"/>
</dbReference>
<proteinExistence type="predicted"/>
<dbReference type="OrthoDB" id="9873776at2"/>
<reference evidence="1 2" key="1">
    <citation type="submission" date="2019-06" db="EMBL/GenBank/DDBJ databases">
        <title>YIM 131921 draft genome.</title>
        <authorList>
            <person name="Jiang L."/>
        </authorList>
    </citation>
    <scope>NUCLEOTIDE SEQUENCE [LARGE SCALE GENOMIC DNA]</scope>
    <source>
        <strain evidence="1 2">YIM 131921</strain>
    </source>
</reference>
<dbReference type="Proteomes" id="UP000305887">
    <property type="component" value="Unassembled WGS sequence"/>
</dbReference>
<protein>
    <submittedName>
        <fullName evidence="1">Uncharacterized protein</fullName>
    </submittedName>
</protein>